<protein>
    <submittedName>
        <fullName evidence="1">Uncharacterized protein</fullName>
    </submittedName>
</protein>
<reference evidence="1 2" key="1">
    <citation type="submission" date="2016-03" db="EMBL/GenBank/DDBJ databases">
        <title>Characterization of pf16 and phiPMW: Two novel phages infecting Pseudomonas putida PpG1.</title>
        <authorList>
            <person name="Magill D.J."/>
            <person name="Krylov V.N."/>
            <person name="Allen C.C.R."/>
            <person name="McGrath J.W."/>
            <person name="Quinn J.P."/>
            <person name="Kulakov L.A."/>
        </authorList>
    </citation>
    <scope>NUCLEOTIDE SEQUENCE [LARGE SCALE GENOMIC DNA]</scope>
</reference>
<accession>A0A1S5R188</accession>
<gene>
    <name evidence="1" type="ORF">PMW_49</name>
</gene>
<evidence type="ECO:0000313" key="2">
    <source>
        <dbReference type="Proteomes" id="UP000223738"/>
    </source>
</evidence>
<dbReference type="Proteomes" id="UP000223738">
    <property type="component" value="Segment"/>
</dbReference>
<name>A0A1S5R188_9CAUD</name>
<sequence length="48" mass="5484">MLHGETHVGNHSPLIGAFLYLKFVYNAFHGVIFSTRQTRMVGVIPKWL</sequence>
<organism evidence="1 2">
    <name type="scientific">Pseudomonas phage phiPMW</name>
    <dbReference type="NCBI Taxonomy" id="1815582"/>
    <lineage>
        <taxon>Viruses</taxon>
        <taxon>Duplodnaviria</taxon>
        <taxon>Heunggongvirae</taxon>
        <taxon>Uroviricota</taxon>
        <taxon>Caudoviricetes</taxon>
        <taxon>Plaisancevirus</taxon>
        <taxon>Plaisancevirus PMW</taxon>
    </lineage>
</organism>
<dbReference type="EMBL" id="KU862660">
    <property type="protein sequence ID" value="ANA49174.1"/>
    <property type="molecule type" value="Genomic_DNA"/>
</dbReference>
<proteinExistence type="predicted"/>
<keyword evidence="2" id="KW-1185">Reference proteome</keyword>
<evidence type="ECO:0000313" key="1">
    <source>
        <dbReference type="EMBL" id="ANA49174.1"/>
    </source>
</evidence>